<evidence type="ECO:0000313" key="1">
    <source>
        <dbReference type="EMBL" id="ACL11509.1"/>
    </source>
</evidence>
<name>B8D5X8_DESA1</name>
<sequence>MPALTIYWERCDVCGYYRPVKQCTLFQNLLVDAVCCISCPKRSECPRPVWRVEAVLEKPAQPRLASPEERRRLLMELLGKLSSESRTPSA</sequence>
<organism evidence="1 2">
    <name type="scientific">Desulfurococcus amylolyticus (strain DSM 18924 / JCM 16383 / VKM B-2413 / 1221n)</name>
    <name type="common">Desulfurococcus kamchatkensis</name>
    <dbReference type="NCBI Taxonomy" id="490899"/>
    <lineage>
        <taxon>Archaea</taxon>
        <taxon>Thermoproteota</taxon>
        <taxon>Thermoprotei</taxon>
        <taxon>Desulfurococcales</taxon>
        <taxon>Desulfurococcaceae</taxon>
        <taxon>Desulfurococcus</taxon>
    </lineage>
</organism>
<dbReference type="HOGENOM" id="CLU_2565898_0_0_2"/>
<evidence type="ECO:0000313" key="2">
    <source>
        <dbReference type="Proteomes" id="UP000006903"/>
    </source>
</evidence>
<dbReference type="GeneID" id="7171264"/>
<dbReference type="eggNOG" id="arCOG08874">
    <property type="taxonomic scope" value="Archaea"/>
</dbReference>
<accession>B8D5X8</accession>
<dbReference type="AlphaFoldDB" id="B8D5X8"/>
<protein>
    <submittedName>
        <fullName evidence="1">Uncharacterized protein</fullName>
    </submittedName>
</protein>
<dbReference type="KEGG" id="dka:DKAM_1183"/>
<dbReference type="EMBL" id="CP001140">
    <property type="protein sequence ID" value="ACL11509.1"/>
    <property type="molecule type" value="Genomic_DNA"/>
</dbReference>
<dbReference type="Proteomes" id="UP000006903">
    <property type="component" value="Chromosome"/>
</dbReference>
<dbReference type="RefSeq" id="WP_012608850.1">
    <property type="nucleotide sequence ID" value="NC_011766.1"/>
</dbReference>
<reference evidence="1 2" key="1">
    <citation type="journal article" date="2009" name="J. Bacteriol.">
        <title>Complete genome sequence of the anaerobic, protein-degrading hyperthermophilic crenarchaeon Desulfurococcus kamchatkensis.</title>
        <authorList>
            <person name="Ravin N.V."/>
            <person name="Mardanov A.V."/>
            <person name="Beletsky A.V."/>
            <person name="Kublanov I.V."/>
            <person name="Kolganova T.V."/>
            <person name="Lebedinsky A.V."/>
            <person name="Chernyh N.A."/>
            <person name="Bonch-Osmolovskaya E.A."/>
            <person name="Skryabin K.G."/>
        </authorList>
    </citation>
    <scope>NUCLEOTIDE SEQUENCE [LARGE SCALE GENOMIC DNA]</scope>
    <source>
        <strain evidence="2">DSM 18924 / JCM 16383 / VKM B-2413 / 1221n</strain>
    </source>
</reference>
<proteinExistence type="predicted"/>
<gene>
    <name evidence="1" type="ordered locus">DKAM_1183</name>
</gene>